<feature type="domain" description="Cullin N-terminal" evidence="2">
    <location>
        <begin position="9"/>
        <end position="188"/>
    </location>
</feature>
<dbReference type="SUPFAM" id="SSF74788">
    <property type="entry name" value="Cullin repeat-like"/>
    <property type="match status" value="1"/>
</dbReference>
<evidence type="ECO:0000259" key="2">
    <source>
        <dbReference type="Pfam" id="PF00888"/>
    </source>
</evidence>
<evidence type="ECO:0000313" key="4">
    <source>
        <dbReference type="Proteomes" id="UP000626092"/>
    </source>
</evidence>
<accession>A0A834HAF6</accession>
<comment type="similarity">
    <text evidence="1">Belongs to the cullin family.</text>
</comment>
<keyword evidence="4" id="KW-1185">Reference proteome</keyword>
<proteinExistence type="inferred from homology"/>
<gene>
    <name evidence="3" type="ORF">RHSIM_Rhsim02G0011700</name>
</gene>
<dbReference type="InterPro" id="IPR045093">
    <property type="entry name" value="Cullin"/>
</dbReference>
<protein>
    <recommendedName>
        <fullName evidence="2">Cullin N-terminal domain-containing protein</fullName>
    </recommendedName>
</protein>
<sequence length="212" mass="25054">MLLQNLNSDLFRVVYKMCQPHPTGPECQKLNNRHKKIGRECIAILEEKNDVNLLQGLVKRWNMYKDLTRWLARFFHHLDRYFVGVCKLPTMNATSFLTFYELVYGNMNDQVWDFLLSMIDRERQGEQIDQALVKSVLDIYVEIGEGSTREYYGKDFEEAMLKDATSFYTKKASVWIASLSYKDYVLKVILLVLYVLVNSFSEQFSKPVFRRK</sequence>
<dbReference type="PANTHER" id="PTHR11932">
    <property type="entry name" value="CULLIN"/>
    <property type="match status" value="1"/>
</dbReference>
<dbReference type="Gene3D" id="1.20.1310.10">
    <property type="entry name" value="Cullin Repeats"/>
    <property type="match status" value="2"/>
</dbReference>
<dbReference type="InterPro" id="IPR016159">
    <property type="entry name" value="Cullin_repeat-like_dom_sf"/>
</dbReference>
<dbReference type="GO" id="GO:0006511">
    <property type="term" value="P:ubiquitin-dependent protein catabolic process"/>
    <property type="evidence" value="ECO:0007669"/>
    <property type="project" value="InterPro"/>
</dbReference>
<name>A0A834HAF6_RHOSS</name>
<dbReference type="GO" id="GO:0031625">
    <property type="term" value="F:ubiquitin protein ligase binding"/>
    <property type="evidence" value="ECO:0007669"/>
    <property type="project" value="InterPro"/>
</dbReference>
<evidence type="ECO:0000256" key="1">
    <source>
        <dbReference type="ARBA" id="ARBA00006019"/>
    </source>
</evidence>
<dbReference type="Proteomes" id="UP000626092">
    <property type="component" value="Unassembled WGS sequence"/>
</dbReference>
<reference evidence="3" key="1">
    <citation type="submission" date="2019-11" db="EMBL/GenBank/DDBJ databases">
        <authorList>
            <person name="Liu Y."/>
            <person name="Hou J."/>
            <person name="Li T.-Q."/>
            <person name="Guan C.-H."/>
            <person name="Wu X."/>
            <person name="Wu H.-Z."/>
            <person name="Ling F."/>
            <person name="Zhang R."/>
            <person name="Shi X.-G."/>
            <person name="Ren J.-P."/>
            <person name="Chen E.-F."/>
            <person name="Sun J.-M."/>
        </authorList>
    </citation>
    <scope>NUCLEOTIDE SEQUENCE</scope>
    <source>
        <strain evidence="3">Adult_tree_wgs_1</strain>
        <tissue evidence="3">Leaves</tissue>
    </source>
</reference>
<evidence type="ECO:0000313" key="3">
    <source>
        <dbReference type="EMBL" id="KAF7150503.1"/>
    </source>
</evidence>
<dbReference type="Pfam" id="PF00888">
    <property type="entry name" value="Cullin"/>
    <property type="match status" value="1"/>
</dbReference>
<dbReference type="EMBL" id="WJXA01000002">
    <property type="protein sequence ID" value="KAF7150503.1"/>
    <property type="molecule type" value="Genomic_DNA"/>
</dbReference>
<comment type="caution">
    <text evidence="3">The sequence shown here is derived from an EMBL/GenBank/DDBJ whole genome shotgun (WGS) entry which is preliminary data.</text>
</comment>
<organism evidence="3 4">
    <name type="scientific">Rhododendron simsii</name>
    <name type="common">Sims's rhododendron</name>
    <dbReference type="NCBI Taxonomy" id="118357"/>
    <lineage>
        <taxon>Eukaryota</taxon>
        <taxon>Viridiplantae</taxon>
        <taxon>Streptophyta</taxon>
        <taxon>Embryophyta</taxon>
        <taxon>Tracheophyta</taxon>
        <taxon>Spermatophyta</taxon>
        <taxon>Magnoliopsida</taxon>
        <taxon>eudicotyledons</taxon>
        <taxon>Gunneridae</taxon>
        <taxon>Pentapetalae</taxon>
        <taxon>asterids</taxon>
        <taxon>Ericales</taxon>
        <taxon>Ericaceae</taxon>
        <taxon>Ericoideae</taxon>
        <taxon>Rhodoreae</taxon>
        <taxon>Rhododendron</taxon>
    </lineage>
</organism>
<dbReference type="OrthoDB" id="27073at2759"/>
<dbReference type="AlphaFoldDB" id="A0A834HAF6"/>
<dbReference type="InterPro" id="IPR001373">
    <property type="entry name" value="Cullin_N"/>
</dbReference>